<evidence type="ECO:0000313" key="2">
    <source>
        <dbReference type="EMBL" id="KHN96139.1"/>
    </source>
</evidence>
<sequence length="160" mass="18426">MKSFAVLAALSVLAAADPLVPRTAMDVTYFRLWYCHVQSHHCYRLQTDCDRKHPDVHDCLYNKDPNCVADKESYCGQTVQKCYGEHYGESENLEKRTWSDSEEKMFDCLENLNNCIPIVKGSEKPQAANRRRLRRGPACEAFLKELPKLDEPRNETSHGM</sequence>
<dbReference type="Proteomes" id="UP000030816">
    <property type="component" value="Unassembled WGS sequence"/>
</dbReference>
<dbReference type="EMBL" id="AZHE01000017">
    <property type="protein sequence ID" value="KHN96139.1"/>
    <property type="molecule type" value="Genomic_DNA"/>
</dbReference>
<keyword evidence="1" id="KW-0732">Signal</keyword>
<keyword evidence="3" id="KW-1185">Reference proteome</keyword>
<organism evidence="2 3">
    <name type="scientific">Metarhizium album (strain ARSEF 1941)</name>
    <dbReference type="NCBI Taxonomy" id="1081103"/>
    <lineage>
        <taxon>Eukaryota</taxon>
        <taxon>Fungi</taxon>
        <taxon>Dikarya</taxon>
        <taxon>Ascomycota</taxon>
        <taxon>Pezizomycotina</taxon>
        <taxon>Sordariomycetes</taxon>
        <taxon>Hypocreomycetidae</taxon>
        <taxon>Hypocreales</taxon>
        <taxon>Clavicipitaceae</taxon>
        <taxon>Metarhizium</taxon>
    </lineage>
</organism>
<gene>
    <name evidence="2" type="ORF">MAM_05987</name>
</gene>
<dbReference type="GeneID" id="63740442"/>
<proteinExistence type="predicted"/>
<protein>
    <submittedName>
        <fullName evidence="2">Uncharacterized protein</fullName>
    </submittedName>
</protein>
<evidence type="ECO:0000256" key="1">
    <source>
        <dbReference type="SAM" id="SignalP"/>
    </source>
</evidence>
<feature type="chain" id="PRO_5002096135" evidence="1">
    <location>
        <begin position="17"/>
        <end position="160"/>
    </location>
</feature>
<dbReference type="AlphaFoldDB" id="A0A0B2WR97"/>
<evidence type="ECO:0000313" key="3">
    <source>
        <dbReference type="Proteomes" id="UP000030816"/>
    </source>
</evidence>
<reference evidence="2 3" key="1">
    <citation type="journal article" date="2014" name="Proc. Natl. Acad. Sci. U.S.A.">
        <title>Trajectory and genomic determinants of fungal-pathogen speciation and host adaptation.</title>
        <authorList>
            <person name="Hu X."/>
            <person name="Xiao G."/>
            <person name="Zheng P."/>
            <person name="Shang Y."/>
            <person name="Su Y."/>
            <person name="Zhang X."/>
            <person name="Liu X."/>
            <person name="Zhan S."/>
            <person name="St Leger R.J."/>
            <person name="Wang C."/>
        </authorList>
    </citation>
    <scope>NUCLEOTIDE SEQUENCE [LARGE SCALE GENOMIC DNA]</scope>
    <source>
        <strain evidence="2 3">ARSEF 1941</strain>
    </source>
</reference>
<feature type="signal peptide" evidence="1">
    <location>
        <begin position="1"/>
        <end position="16"/>
    </location>
</feature>
<dbReference type="HOGENOM" id="CLU_1652553_0_0_1"/>
<comment type="caution">
    <text evidence="2">The sequence shown here is derived from an EMBL/GenBank/DDBJ whole genome shotgun (WGS) entry which is preliminary data.</text>
</comment>
<dbReference type="RefSeq" id="XP_040677205.1">
    <property type="nucleotide sequence ID" value="XM_040824785.1"/>
</dbReference>
<name>A0A0B2WR97_METAS</name>
<accession>A0A0B2WR97</accession>